<evidence type="ECO:0000313" key="2">
    <source>
        <dbReference type="EMBL" id="MBE1607957.1"/>
    </source>
</evidence>
<evidence type="ECO:0000259" key="1">
    <source>
        <dbReference type="Pfam" id="PF06259"/>
    </source>
</evidence>
<keyword evidence="3" id="KW-1185">Reference proteome</keyword>
<name>A0A927MXB9_9ACTN</name>
<dbReference type="Pfam" id="PF06259">
    <property type="entry name" value="Abhydrolase_8"/>
    <property type="match status" value="1"/>
</dbReference>
<dbReference type="SUPFAM" id="SSF53474">
    <property type="entry name" value="alpha/beta-Hydrolases"/>
    <property type="match status" value="1"/>
</dbReference>
<accession>A0A927MXB9</accession>
<dbReference type="InterPro" id="IPR029058">
    <property type="entry name" value="AB_hydrolase_fold"/>
</dbReference>
<dbReference type="Proteomes" id="UP000638648">
    <property type="component" value="Unassembled WGS sequence"/>
</dbReference>
<dbReference type="EMBL" id="JADBEM010000001">
    <property type="protein sequence ID" value="MBE1607957.1"/>
    <property type="molecule type" value="Genomic_DNA"/>
</dbReference>
<protein>
    <submittedName>
        <fullName evidence="2">Pimeloyl-ACP methyl ester carboxylesterase</fullName>
    </submittedName>
</protein>
<feature type="domain" description="DUF1023" evidence="1">
    <location>
        <begin position="4"/>
        <end position="116"/>
    </location>
</feature>
<dbReference type="AlphaFoldDB" id="A0A927MXB9"/>
<evidence type="ECO:0000313" key="3">
    <source>
        <dbReference type="Proteomes" id="UP000638648"/>
    </source>
</evidence>
<sequence>MRRQAPHEQVAVVVWLGYDTPEGVDAASARSDRARPGARDLARLTHQLPAAARITLVGHSYGSVVIGQAAPAARADDIVVVGSPGLDAAVEADLRTGATVWAARAPGDPIRFAPPVRIAGWGHGAAPTSSSFGARSFAVGDIRGHSSYFTPGSESLSNIARIVRGRPDEVTGPTPRTPRPETTVTMPVASVAAAPKGAI</sequence>
<comment type="caution">
    <text evidence="2">The sequence shown here is derived from an EMBL/GenBank/DDBJ whole genome shotgun (WGS) entry which is preliminary data.</text>
</comment>
<organism evidence="2 3">
    <name type="scientific">Actinopolymorpha pittospori</name>
    <dbReference type="NCBI Taxonomy" id="648752"/>
    <lineage>
        <taxon>Bacteria</taxon>
        <taxon>Bacillati</taxon>
        <taxon>Actinomycetota</taxon>
        <taxon>Actinomycetes</taxon>
        <taxon>Propionibacteriales</taxon>
        <taxon>Actinopolymorphaceae</taxon>
        <taxon>Actinopolymorpha</taxon>
    </lineage>
</organism>
<dbReference type="Gene3D" id="3.40.50.1820">
    <property type="entry name" value="alpha/beta hydrolase"/>
    <property type="match status" value="1"/>
</dbReference>
<reference evidence="2" key="1">
    <citation type="submission" date="2020-10" db="EMBL/GenBank/DDBJ databases">
        <title>Sequencing the genomes of 1000 actinobacteria strains.</title>
        <authorList>
            <person name="Klenk H.-P."/>
        </authorList>
    </citation>
    <scope>NUCLEOTIDE SEQUENCE</scope>
    <source>
        <strain evidence="2">DSM 45354</strain>
    </source>
</reference>
<dbReference type="InterPro" id="IPR010427">
    <property type="entry name" value="DUF1023"/>
</dbReference>
<gene>
    <name evidence="2" type="ORF">HEB94_004805</name>
</gene>
<proteinExistence type="predicted"/>